<accession>A0ABV9UF17</accession>
<dbReference type="Proteomes" id="UP001595872">
    <property type="component" value="Unassembled WGS sequence"/>
</dbReference>
<evidence type="ECO:0000313" key="3">
    <source>
        <dbReference type="Proteomes" id="UP001595872"/>
    </source>
</evidence>
<sequence>MPAPHDVPGPGELVAAVREFLERDVLAGLDGRTRFHALVAINTLGIVERELELGPGHAERHRARLRDLGYEDDAALAAAIRDGDLDDRHAELRDALTEMVRDKLAVANPGYTQE</sequence>
<dbReference type="RefSeq" id="WP_378265144.1">
    <property type="nucleotide sequence ID" value="NZ_JBHSIT010000020.1"/>
</dbReference>
<evidence type="ECO:0000313" key="2">
    <source>
        <dbReference type="EMBL" id="MFC4913840.1"/>
    </source>
</evidence>
<protein>
    <submittedName>
        <fullName evidence="2">DUF6285 domain-containing protein</fullName>
    </submittedName>
</protein>
<organism evidence="2 3">
    <name type="scientific">Actinomadura gamaensis</name>
    <dbReference type="NCBI Taxonomy" id="1763541"/>
    <lineage>
        <taxon>Bacteria</taxon>
        <taxon>Bacillati</taxon>
        <taxon>Actinomycetota</taxon>
        <taxon>Actinomycetes</taxon>
        <taxon>Streptosporangiales</taxon>
        <taxon>Thermomonosporaceae</taxon>
        <taxon>Actinomadura</taxon>
    </lineage>
</organism>
<dbReference type="EMBL" id="JBHSIT010000020">
    <property type="protein sequence ID" value="MFC4913840.1"/>
    <property type="molecule type" value="Genomic_DNA"/>
</dbReference>
<gene>
    <name evidence="2" type="ORF">ACFPCY_41600</name>
</gene>
<keyword evidence="3" id="KW-1185">Reference proteome</keyword>
<feature type="domain" description="DUF6285" evidence="1">
    <location>
        <begin position="29"/>
        <end position="111"/>
    </location>
</feature>
<name>A0ABV9UF17_9ACTN</name>
<dbReference type="InterPro" id="IPR046252">
    <property type="entry name" value="DUF6285"/>
</dbReference>
<proteinExistence type="predicted"/>
<evidence type="ECO:0000259" key="1">
    <source>
        <dbReference type="Pfam" id="PF19802"/>
    </source>
</evidence>
<dbReference type="Pfam" id="PF19802">
    <property type="entry name" value="DUF6285"/>
    <property type="match status" value="1"/>
</dbReference>
<reference evidence="3" key="1">
    <citation type="journal article" date="2019" name="Int. J. Syst. Evol. Microbiol.">
        <title>The Global Catalogue of Microorganisms (GCM) 10K type strain sequencing project: providing services to taxonomists for standard genome sequencing and annotation.</title>
        <authorList>
            <consortium name="The Broad Institute Genomics Platform"/>
            <consortium name="The Broad Institute Genome Sequencing Center for Infectious Disease"/>
            <person name="Wu L."/>
            <person name="Ma J."/>
        </authorList>
    </citation>
    <scope>NUCLEOTIDE SEQUENCE [LARGE SCALE GENOMIC DNA]</scope>
    <source>
        <strain evidence="3">KLKA75</strain>
    </source>
</reference>
<comment type="caution">
    <text evidence="2">The sequence shown here is derived from an EMBL/GenBank/DDBJ whole genome shotgun (WGS) entry which is preliminary data.</text>
</comment>